<protein>
    <submittedName>
        <fullName evidence="1">Type IV toxin-antitoxin system AbiEi family antitoxin domain-containing protein</fullName>
    </submittedName>
</protein>
<name>A0A6L9S3E0_9ACTN</name>
<dbReference type="RefSeq" id="WP_163734794.1">
    <property type="nucleotide sequence ID" value="NZ_JAAGOA010000004.1"/>
</dbReference>
<evidence type="ECO:0000313" key="2">
    <source>
        <dbReference type="Proteomes" id="UP000475214"/>
    </source>
</evidence>
<keyword evidence="2" id="KW-1185">Reference proteome</keyword>
<gene>
    <name evidence="1" type="ORF">G1H10_07105</name>
</gene>
<proteinExistence type="predicted"/>
<reference evidence="1 2" key="1">
    <citation type="submission" date="2020-02" db="EMBL/GenBank/DDBJ databases">
        <authorList>
            <person name="Li X.-J."/>
            <person name="Han X.-M."/>
        </authorList>
    </citation>
    <scope>NUCLEOTIDE SEQUENCE [LARGE SCALE GENOMIC DNA]</scope>
    <source>
        <strain evidence="1 2">CCTCC AB 2017055</strain>
    </source>
</reference>
<dbReference type="EMBL" id="JAAGOA010000004">
    <property type="protein sequence ID" value="NED99934.1"/>
    <property type="molecule type" value="Genomic_DNA"/>
</dbReference>
<accession>A0A6L9S3E0</accession>
<sequence>MSAPLTRLPAQIEDALAADGGLLTVARMREVGITRPRLGRLVRAELLVRLAKGVYASREQYETAPPWPAFALRSRAFTQACGPSACAAGWSAVAIRGLPAIGPPPDKPLVAVERAVGSANTAFGEIRAVTLPAEDRTLVDGCATTTDARLAVDLARTSSVDAALVVADAVLASGTTVEQLSRVLDTQNGWSGTRNARWVIEHADAYAESALETLGRLAFLEHDLPVPISNAWVDLGADRFRPDHLLDDRWLVFEGDGDLKYNDRLDAARVIGDQREREWRLREYGLEIVRYGWSDARHHRRRLAERFRAVIAARVPRDRPCPWYRENRTYRRVA</sequence>
<organism evidence="1 2">
    <name type="scientific">Phytoactinopolyspora halotolerans</name>
    <dbReference type="NCBI Taxonomy" id="1981512"/>
    <lineage>
        <taxon>Bacteria</taxon>
        <taxon>Bacillati</taxon>
        <taxon>Actinomycetota</taxon>
        <taxon>Actinomycetes</taxon>
        <taxon>Jiangellales</taxon>
        <taxon>Jiangellaceae</taxon>
        <taxon>Phytoactinopolyspora</taxon>
    </lineage>
</organism>
<dbReference type="Proteomes" id="UP000475214">
    <property type="component" value="Unassembled WGS sequence"/>
</dbReference>
<comment type="caution">
    <text evidence="1">The sequence shown here is derived from an EMBL/GenBank/DDBJ whole genome shotgun (WGS) entry which is preliminary data.</text>
</comment>
<evidence type="ECO:0000313" key="1">
    <source>
        <dbReference type="EMBL" id="NED99934.1"/>
    </source>
</evidence>
<dbReference type="AlphaFoldDB" id="A0A6L9S3E0"/>